<dbReference type="InterPro" id="IPR058594">
    <property type="entry name" value="PB1-like_dom_pln"/>
</dbReference>
<name>A0A444X1D2_ARAHY</name>
<dbReference type="AlphaFoldDB" id="A0A444X1D2"/>
<evidence type="ECO:0000313" key="3">
    <source>
        <dbReference type="Proteomes" id="UP000289738"/>
    </source>
</evidence>
<gene>
    <name evidence="2" type="ORF">Ahy_B10g102185</name>
</gene>
<protein>
    <recommendedName>
        <fullName evidence="1">PB1-like domain-containing protein</fullName>
    </recommendedName>
</protein>
<feature type="domain" description="PB1-like" evidence="1">
    <location>
        <begin position="117"/>
        <end position="181"/>
    </location>
</feature>
<keyword evidence="3" id="KW-1185">Reference proteome</keyword>
<sequence>MRAVDAATAKCGCDGEDDVMPENISELPSAITGHIDNWELAGPVTFDLLPHYQMELIGRETCMLFLSSVYQFQGDKLEVRLKKAFYICEPEDGGNKKGFLGRGLSSDSLTQEMTTIHITLSINHRGRFERGPCRKLLYVGGEVTEIERVNVDTLNEFFISDLRKDIGYTSITDFYWLEPEHPVNIPVIVEENITHTKMRLKTCAKRIPTPKKTLKRRLIVVEDDDDVEIVGHVQAVMGPIAGVRPKIGRRPMKQVSILKFSPRMRTVAMWPKKDFNNQLNQLNHQSRYLSLPQRLCNQTSLHPISPSLHNTPMSMTSSQGIMLVQHL</sequence>
<dbReference type="Pfam" id="PF26130">
    <property type="entry name" value="PB1-like"/>
    <property type="match status" value="1"/>
</dbReference>
<proteinExistence type="predicted"/>
<accession>A0A444X1D2</accession>
<evidence type="ECO:0000313" key="2">
    <source>
        <dbReference type="EMBL" id="RYQ83497.1"/>
    </source>
</evidence>
<evidence type="ECO:0000259" key="1">
    <source>
        <dbReference type="Pfam" id="PF26130"/>
    </source>
</evidence>
<reference evidence="2 3" key="1">
    <citation type="submission" date="2019-01" db="EMBL/GenBank/DDBJ databases">
        <title>Sequencing of cultivated peanut Arachis hypogaea provides insights into genome evolution and oil improvement.</title>
        <authorList>
            <person name="Chen X."/>
        </authorList>
    </citation>
    <scope>NUCLEOTIDE SEQUENCE [LARGE SCALE GENOMIC DNA]</scope>
    <source>
        <strain evidence="3">cv. Fuhuasheng</strain>
        <tissue evidence="2">Leaves</tissue>
    </source>
</reference>
<dbReference type="Proteomes" id="UP000289738">
    <property type="component" value="Chromosome B10"/>
</dbReference>
<dbReference type="EMBL" id="SDMP01000020">
    <property type="protein sequence ID" value="RYQ83497.1"/>
    <property type="molecule type" value="Genomic_DNA"/>
</dbReference>
<organism evidence="2 3">
    <name type="scientific">Arachis hypogaea</name>
    <name type="common">Peanut</name>
    <dbReference type="NCBI Taxonomy" id="3818"/>
    <lineage>
        <taxon>Eukaryota</taxon>
        <taxon>Viridiplantae</taxon>
        <taxon>Streptophyta</taxon>
        <taxon>Embryophyta</taxon>
        <taxon>Tracheophyta</taxon>
        <taxon>Spermatophyta</taxon>
        <taxon>Magnoliopsida</taxon>
        <taxon>eudicotyledons</taxon>
        <taxon>Gunneridae</taxon>
        <taxon>Pentapetalae</taxon>
        <taxon>rosids</taxon>
        <taxon>fabids</taxon>
        <taxon>Fabales</taxon>
        <taxon>Fabaceae</taxon>
        <taxon>Papilionoideae</taxon>
        <taxon>50 kb inversion clade</taxon>
        <taxon>dalbergioids sensu lato</taxon>
        <taxon>Dalbergieae</taxon>
        <taxon>Pterocarpus clade</taxon>
        <taxon>Arachis</taxon>
    </lineage>
</organism>
<comment type="caution">
    <text evidence="2">The sequence shown here is derived from an EMBL/GenBank/DDBJ whole genome shotgun (WGS) entry which is preliminary data.</text>
</comment>